<evidence type="ECO:0000313" key="3">
    <source>
        <dbReference type="Proteomes" id="UP000560081"/>
    </source>
</evidence>
<dbReference type="RefSeq" id="WP_135028199.1">
    <property type="nucleotide sequence ID" value="NZ_BMLA01000001.1"/>
</dbReference>
<dbReference type="EMBL" id="JACHMC010000001">
    <property type="protein sequence ID" value="MBB4883021.1"/>
    <property type="molecule type" value="Genomic_DNA"/>
</dbReference>
<proteinExistence type="predicted"/>
<organism evidence="2 3">
    <name type="scientific">Micrococcus flavus</name>
    <dbReference type="NCBI Taxonomy" id="384602"/>
    <lineage>
        <taxon>Bacteria</taxon>
        <taxon>Bacillati</taxon>
        <taxon>Actinomycetota</taxon>
        <taxon>Actinomycetes</taxon>
        <taxon>Micrococcales</taxon>
        <taxon>Micrococcaceae</taxon>
        <taxon>Micrococcus</taxon>
    </lineage>
</organism>
<accession>A0A4Y8X432</accession>
<gene>
    <name evidence="2" type="ORF">BJ976_001372</name>
</gene>
<dbReference type="OrthoDB" id="3381577at2"/>
<reference evidence="2 3" key="1">
    <citation type="submission" date="2020-08" db="EMBL/GenBank/DDBJ databases">
        <title>Sequencing the genomes of 1000 actinobacteria strains.</title>
        <authorList>
            <person name="Klenk H.-P."/>
        </authorList>
    </citation>
    <scope>NUCLEOTIDE SEQUENCE [LARGE SCALE GENOMIC DNA]</scope>
    <source>
        <strain evidence="2 3">DSM 19079</strain>
    </source>
</reference>
<dbReference type="AlphaFoldDB" id="A0A4Y8X432"/>
<name>A0A4Y8X432_9MICC</name>
<evidence type="ECO:0000313" key="2">
    <source>
        <dbReference type="EMBL" id="MBB4883021.1"/>
    </source>
</evidence>
<protein>
    <submittedName>
        <fullName evidence="2">Uncharacterized protein</fullName>
    </submittedName>
</protein>
<evidence type="ECO:0000256" key="1">
    <source>
        <dbReference type="SAM" id="MobiDB-lite"/>
    </source>
</evidence>
<sequence>MPRSNRPRRPSAPRRGGRADGGTPRRSRLGPGRADPLEQALGWDSGYSHQTGGDGGWHVRDIPAWRAVKDYTCPGCGRTIRQGQAHLVAWRSDWIMGDEDAGADRRHWHPVCWRTRASR</sequence>
<keyword evidence="3" id="KW-1185">Reference proteome</keyword>
<feature type="region of interest" description="Disordered" evidence="1">
    <location>
        <begin position="1"/>
        <end position="56"/>
    </location>
</feature>
<comment type="caution">
    <text evidence="2">The sequence shown here is derived from an EMBL/GenBank/DDBJ whole genome shotgun (WGS) entry which is preliminary data.</text>
</comment>
<feature type="compositionally biased region" description="Basic residues" evidence="1">
    <location>
        <begin position="1"/>
        <end position="16"/>
    </location>
</feature>
<dbReference type="Proteomes" id="UP000560081">
    <property type="component" value="Unassembled WGS sequence"/>
</dbReference>